<evidence type="ECO:0000313" key="1">
    <source>
        <dbReference type="EMBL" id="KAK2191704.1"/>
    </source>
</evidence>
<dbReference type="EMBL" id="JAODUO010000047">
    <property type="protein sequence ID" value="KAK2191704.1"/>
    <property type="molecule type" value="Genomic_DNA"/>
</dbReference>
<name>A0AAD9PBK5_RIDPI</name>
<evidence type="ECO:0000313" key="2">
    <source>
        <dbReference type="Proteomes" id="UP001209878"/>
    </source>
</evidence>
<protein>
    <submittedName>
        <fullName evidence="1">Uncharacterized protein</fullName>
    </submittedName>
</protein>
<gene>
    <name evidence="1" type="ORF">NP493_47g02033</name>
</gene>
<comment type="caution">
    <text evidence="1">The sequence shown here is derived from an EMBL/GenBank/DDBJ whole genome shotgun (WGS) entry which is preliminary data.</text>
</comment>
<proteinExistence type="predicted"/>
<keyword evidence="2" id="KW-1185">Reference proteome</keyword>
<organism evidence="1 2">
    <name type="scientific">Ridgeia piscesae</name>
    <name type="common">Tubeworm</name>
    <dbReference type="NCBI Taxonomy" id="27915"/>
    <lineage>
        <taxon>Eukaryota</taxon>
        <taxon>Metazoa</taxon>
        <taxon>Spiralia</taxon>
        <taxon>Lophotrochozoa</taxon>
        <taxon>Annelida</taxon>
        <taxon>Polychaeta</taxon>
        <taxon>Sedentaria</taxon>
        <taxon>Canalipalpata</taxon>
        <taxon>Sabellida</taxon>
        <taxon>Siboglinidae</taxon>
        <taxon>Ridgeia</taxon>
    </lineage>
</organism>
<dbReference type="AlphaFoldDB" id="A0AAD9PBK5"/>
<reference evidence="1" key="1">
    <citation type="journal article" date="2023" name="Mol. Biol. Evol.">
        <title>Third-Generation Sequencing Reveals the Adaptive Role of the Epigenome in Three Deep-Sea Polychaetes.</title>
        <authorList>
            <person name="Perez M."/>
            <person name="Aroh O."/>
            <person name="Sun Y."/>
            <person name="Lan Y."/>
            <person name="Juniper S.K."/>
            <person name="Young C.R."/>
            <person name="Angers B."/>
            <person name="Qian P.Y."/>
        </authorList>
    </citation>
    <scope>NUCLEOTIDE SEQUENCE</scope>
    <source>
        <strain evidence="1">R07B-5</strain>
    </source>
</reference>
<accession>A0AAD9PBK5</accession>
<sequence length="168" mass="18912">MSCKWLVAVAVSLDRCSIATDVSVNMLLPTQSISRMLCYMLTIYIYIYKAVISERNGVLLASERHCLYLKLTPVTNMLLCHQVVAALQLRFLRVVEDMAEVYSLRAAQVLYCDGLHRPVDNDTPASVAFAVTYIIWLVMLLTAVSCHLPVLWLHGWWVAGASFSVMIQ</sequence>
<dbReference type="Proteomes" id="UP001209878">
    <property type="component" value="Unassembled WGS sequence"/>
</dbReference>